<comment type="caution">
    <text evidence="5">The sequence shown here is derived from an EMBL/GenBank/DDBJ whole genome shotgun (WGS) entry which is preliminary data.</text>
</comment>
<dbReference type="InterPro" id="IPR036420">
    <property type="entry name" value="BRCT_dom_sf"/>
</dbReference>
<protein>
    <recommendedName>
        <fullName evidence="7">Fibronectin type-III domain-containing protein</fullName>
    </recommendedName>
</protein>
<dbReference type="InterPro" id="IPR036116">
    <property type="entry name" value="FN3_sf"/>
</dbReference>
<feature type="compositionally biased region" description="Basic and acidic residues" evidence="1">
    <location>
        <begin position="930"/>
        <end position="951"/>
    </location>
</feature>
<dbReference type="InterPro" id="IPR052827">
    <property type="entry name" value="CHS_Export/Cell_Fusion_Reg"/>
</dbReference>
<dbReference type="SUPFAM" id="SSF51905">
    <property type="entry name" value="FAD/NAD(P)-binding domain"/>
    <property type="match status" value="1"/>
</dbReference>
<evidence type="ECO:0000256" key="1">
    <source>
        <dbReference type="SAM" id="MobiDB-lite"/>
    </source>
</evidence>
<dbReference type="InterPro" id="IPR031669">
    <property type="entry name" value="Fn3_2"/>
</dbReference>
<feature type="domain" description="Fibronectin type-III" evidence="4">
    <location>
        <begin position="611"/>
        <end position="704"/>
    </location>
</feature>
<feature type="transmembrane region" description="Helical" evidence="2">
    <location>
        <begin position="6"/>
        <end position="27"/>
    </location>
</feature>
<dbReference type="GO" id="GO:0034044">
    <property type="term" value="C:exomer complex"/>
    <property type="evidence" value="ECO:0007669"/>
    <property type="project" value="TreeGrafter"/>
</dbReference>
<dbReference type="SUPFAM" id="SSF52113">
    <property type="entry name" value="BRCT domain"/>
    <property type="match status" value="1"/>
</dbReference>
<keyword evidence="2" id="KW-1133">Transmembrane helix</keyword>
<evidence type="ECO:0000313" key="6">
    <source>
        <dbReference type="Proteomes" id="UP000663846"/>
    </source>
</evidence>
<dbReference type="SMART" id="SM00060">
    <property type="entry name" value="FN3"/>
    <property type="match status" value="1"/>
</dbReference>
<dbReference type="GO" id="GO:0005802">
    <property type="term" value="C:trans-Golgi network"/>
    <property type="evidence" value="ECO:0007669"/>
    <property type="project" value="TreeGrafter"/>
</dbReference>
<dbReference type="InterPro" id="IPR001357">
    <property type="entry name" value="BRCT_dom"/>
</dbReference>
<gene>
    <name evidence="5" type="ORF">RDB_LOCUS180021</name>
</gene>
<dbReference type="Gene3D" id="6.20.120.50">
    <property type="match status" value="1"/>
</dbReference>
<dbReference type="Proteomes" id="UP000663846">
    <property type="component" value="Unassembled WGS sequence"/>
</dbReference>
<proteinExistence type="predicted"/>
<organism evidence="5 6">
    <name type="scientific">Rhizoctonia solani</name>
    <dbReference type="NCBI Taxonomy" id="456999"/>
    <lineage>
        <taxon>Eukaryota</taxon>
        <taxon>Fungi</taxon>
        <taxon>Dikarya</taxon>
        <taxon>Basidiomycota</taxon>
        <taxon>Agaricomycotina</taxon>
        <taxon>Agaricomycetes</taxon>
        <taxon>Cantharellales</taxon>
        <taxon>Ceratobasidiaceae</taxon>
        <taxon>Rhizoctonia</taxon>
    </lineage>
</organism>
<dbReference type="InterPro" id="IPR013783">
    <property type="entry name" value="Ig-like_fold"/>
</dbReference>
<dbReference type="PANTHER" id="PTHR47351:SF1">
    <property type="entry name" value="CHITIN BIOSYNTHESIS PROTEIN CHS5"/>
    <property type="match status" value="1"/>
</dbReference>
<dbReference type="Pfam" id="PF00533">
    <property type="entry name" value="BRCT"/>
    <property type="match status" value="1"/>
</dbReference>
<dbReference type="Pfam" id="PF16892">
    <property type="entry name" value="CHS5_N"/>
    <property type="match status" value="1"/>
</dbReference>
<dbReference type="InterPro" id="IPR036188">
    <property type="entry name" value="FAD/NAD-bd_sf"/>
</dbReference>
<dbReference type="GO" id="GO:0006893">
    <property type="term" value="P:Golgi to plasma membrane transport"/>
    <property type="evidence" value="ECO:0007669"/>
    <property type="project" value="TreeGrafter"/>
</dbReference>
<evidence type="ECO:0000313" key="5">
    <source>
        <dbReference type="EMBL" id="CAE6473473.1"/>
    </source>
</evidence>
<keyword evidence="2" id="KW-0812">Transmembrane</keyword>
<dbReference type="Gene3D" id="2.60.40.10">
    <property type="entry name" value="Immunoglobulins"/>
    <property type="match status" value="1"/>
</dbReference>
<dbReference type="PANTHER" id="PTHR47351">
    <property type="entry name" value="CHITIN BIOSYNTHESIS PROTEIN CHS5"/>
    <property type="match status" value="1"/>
</dbReference>
<keyword evidence="2" id="KW-0472">Membrane</keyword>
<dbReference type="GO" id="GO:0000747">
    <property type="term" value="P:conjugation with cellular fusion"/>
    <property type="evidence" value="ECO:0007669"/>
    <property type="project" value="TreeGrafter"/>
</dbReference>
<dbReference type="CDD" id="cd13945">
    <property type="entry name" value="Chs5_N"/>
    <property type="match status" value="1"/>
</dbReference>
<dbReference type="PROSITE" id="PS50853">
    <property type="entry name" value="FN3"/>
    <property type="match status" value="1"/>
</dbReference>
<dbReference type="AlphaFoldDB" id="A0A8H3C2S0"/>
<name>A0A8H3C2S0_9AGAM</name>
<dbReference type="EMBL" id="CAJMWS010001112">
    <property type="protein sequence ID" value="CAE6473473.1"/>
    <property type="molecule type" value="Genomic_DNA"/>
</dbReference>
<evidence type="ECO:0008006" key="7">
    <source>
        <dbReference type="Google" id="ProtNLM"/>
    </source>
</evidence>
<dbReference type="GO" id="GO:0046983">
    <property type="term" value="F:protein dimerization activity"/>
    <property type="evidence" value="ECO:0007669"/>
    <property type="project" value="InterPro"/>
</dbReference>
<dbReference type="CDD" id="cd00063">
    <property type="entry name" value="FN3"/>
    <property type="match status" value="1"/>
</dbReference>
<dbReference type="Pfam" id="PF16893">
    <property type="entry name" value="fn3_2"/>
    <property type="match status" value="1"/>
</dbReference>
<dbReference type="PROSITE" id="PS50172">
    <property type="entry name" value="BRCT"/>
    <property type="match status" value="1"/>
</dbReference>
<dbReference type="Gene3D" id="3.40.50.10190">
    <property type="entry name" value="BRCT domain"/>
    <property type="match status" value="1"/>
</dbReference>
<dbReference type="InterPro" id="IPR003961">
    <property type="entry name" value="FN3_dom"/>
</dbReference>
<feature type="region of interest" description="Disordered" evidence="1">
    <location>
        <begin position="809"/>
        <end position="966"/>
    </location>
</feature>
<reference evidence="5" key="1">
    <citation type="submission" date="2021-01" db="EMBL/GenBank/DDBJ databases">
        <authorList>
            <person name="Kaushik A."/>
        </authorList>
    </citation>
    <scope>NUCLEOTIDE SEQUENCE</scope>
    <source>
        <strain evidence="5">AG1-1C</strain>
    </source>
</reference>
<feature type="compositionally biased region" description="Low complexity" evidence="1">
    <location>
        <begin position="824"/>
        <end position="837"/>
    </location>
</feature>
<sequence length="966" mass="106212">MIDTLWHIFCWVTIVAGTLFLLLEALWSTLRRLAVNSTTATHEVVRLGKHHTLGRVCGNAVVAGGSLAGLATAVVCSKFFERVIIIEPDSMTEHKRTRVAQAEQIHGLQAVALQILRGIIPGFDSRLYKHGGRILESNGQLQLGPTNISFKPGSLPDTLFISRLSLERLLREYVRSIPTIEIVQGSVTGITPDVTGQRIERVTVQAKSYSSEVLEFDVAMFADCTGPATIGLRLLEKTRNAGWGPYPKTSYDPRISYATALIPVPDRLKDILPIFTRQLDEYSTFSKLGYVKSIVPHPEQDDRIVCMVRSDEDHLMCGVGGWNLSPEARPRSFSDYIQQVDSIWQNASDGKSAEGDASRMAVMDSLRAIEVALGEDGVIPEFKYCKMGSCYKIDYANAPKPSNFVTIGDSFLRVNPTFGQGISKALVDVATLNGVMLDTTLVPRSSTGMPGWGLPATFSNEMFARQIPRVMHMWDSTKDSDYGRRGTELVEGETSDIGEFGRNYWRRVIQVASRDKNAAADIIRSLQLISPPLDLLRVCMLSIMRGNAGMAILIGERAHLIEFPSLLLPPGVTSGSIVNISVNRNIAEEKRQQKEFWDLQDAILETFGKVAPEPPIVEVRNVTQTSVTLEWPMIKLATARLRSLDIYRNGQRLASIPSPTTNTSTKLSGLDVNTEYTFQLILRTTAGTYPSNVIRLRTHTITDTSGISVCFGTVQDTVMLEQAKLVLREMRAKWSDKIQIDTTHFVCTTPAATPSSGQATGGPSVEYQKALQMSIPVVQPHWILACHAEKKMVPISGYYLGATPSTPMNAPPFTRAGSQAPRDSLTSPKTTSPPTTTDGPDRVPSPETRARQNDTGGSVNDELPPVPTIKVDSHDDKLDDEELEKARHAPVGSEPRSRSGTMKSDFKFPPSTPPPVPQIIVGDHDDDQSQEPKAEEETKEEQPPVPTKEKDNPDDDVGEMVDVGLN</sequence>
<dbReference type="SMART" id="SM00292">
    <property type="entry name" value="BRCT"/>
    <property type="match status" value="1"/>
</dbReference>
<evidence type="ECO:0000259" key="4">
    <source>
        <dbReference type="PROSITE" id="PS50853"/>
    </source>
</evidence>
<dbReference type="SUPFAM" id="SSF49265">
    <property type="entry name" value="Fibronectin type III"/>
    <property type="match status" value="1"/>
</dbReference>
<evidence type="ECO:0000259" key="3">
    <source>
        <dbReference type="PROSITE" id="PS50172"/>
    </source>
</evidence>
<dbReference type="InterPro" id="IPR031673">
    <property type="entry name" value="Chs5_N"/>
</dbReference>
<accession>A0A8H3C2S0</accession>
<feature type="domain" description="BRCT" evidence="3">
    <location>
        <begin position="705"/>
        <end position="800"/>
    </location>
</feature>
<evidence type="ECO:0000256" key="2">
    <source>
        <dbReference type="SAM" id="Phobius"/>
    </source>
</evidence>